<evidence type="ECO:0000256" key="4">
    <source>
        <dbReference type="ARBA" id="ARBA00016392"/>
    </source>
</evidence>
<sequence length="69" mass="7890">MWYEILPGFGIICGCVVASGLAIKTIDKLFHGKVRRYNVDALDTMLTRRDKRLTQSEYIQKGLDNLKTD</sequence>
<evidence type="ECO:0000256" key="7">
    <source>
        <dbReference type="ARBA" id="ARBA00022692"/>
    </source>
</evidence>
<dbReference type="GO" id="GO:0005743">
    <property type="term" value="C:mitochondrial inner membrane"/>
    <property type="evidence" value="ECO:0007669"/>
    <property type="project" value="UniProtKB-SubCell"/>
</dbReference>
<dbReference type="EMBL" id="CACRXK020003224">
    <property type="protein sequence ID" value="CAB3997906.1"/>
    <property type="molecule type" value="Genomic_DNA"/>
</dbReference>
<organism evidence="15 16">
    <name type="scientific">Paramuricea clavata</name>
    <name type="common">Red gorgonian</name>
    <name type="synonym">Violescent sea-whip</name>
    <dbReference type="NCBI Taxonomy" id="317549"/>
    <lineage>
        <taxon>Eukaryota</taxon>
        <taxon>Metazoa</taxon>
        <taxon>Cnidaria</taxon>
        <taxon>Anthozoa</taxon>
        <taxon>Octocorallia</taxon>
        <taxon>Malacalcyonacea</taxon>
        <taxon>Plexauridae</taxon>
        <taxon>Paramuricea</taxon>
    </lineage>
</organism>
<keyword evidence="9" id="KW-0249">Electron transport</keyword>
<dbReference type="InterPro" id="IPR017384">
    <property type="entry name" value="NADH_Ub_cplx-1_asu_su-1"/>
</dbReference>
<comment type="caution">
    <text evidence="15">The sequence shown here is derived from an EMBL/GenBank/DDBJ whole genome shotgun (WGS) entry which is preliminary data.</text>
</comment>
<evidence type="ECO:0000256" key="9">
    <source>
        <dbReference type="ARBA" id="ARBA00022982"/>
    </source>
</evidence>
<keyword evidence="7" id="KW-0812">Transmembrane</keyword>
<comment type="subcellular location">
    <subcellularLocation>
        <location evidence="2">Mitochondrion inner membrane</location>
        <topology evidence="2">Single-pass membrane protein</topology>
        <orientation evidence="2">Matrix side</orientation>
    </subcellularLocation>
</comment>
<evidence type="ECO:0000256" key="6">
    <source>
        <dbReference type="ARBA" id="ARBA00022660"/>
    </source>
</evidence>
<reference evidence="15" key="1">
    <citation type="submission" date="2020-04" db="EMBL/GenBank/DDBJ databases">
        <authorList>
            <person name="Alioto T."/>
            <person name="Alioto T."/>
            <person name="Gomez Garrido J."/>
        </authorList>
    </citation>
    <scope>NUCLEOTIDE SEQUENCE</scope>
    <source>
        <strain evidence="15">A484AB</strain>
    </source>
</reference>
<gene>
    <name evidence="15" type="ORF">PACLA_8A039184</name>
</gene>
<evidence type="ECO:0000256" key="3">
    <source>
        <dbReference type="ARBA" id="ARBA00009960"/>
    </source>
</evidence>
<keyword evidence="11" id="KW-0496">Mitochondrion</keyword>
<comment type="function">
    <text evidence="1">Accessory subunit of the mitochondrial membrane respiratory chain NADH dehydrogenase (Complex I), that is believed not to be involved in catalysis. Complex I functions in the transfer of electrons from NADH to the respiratory chain. The immediate electron acceptor for the enzyme is believed to be ubiquinone.</text>
</comment>
<dbReference type="OrthoDB" id="1920692at2759"/>
<comment type="similarity">
    <text evidence="3">Belongs to the complex I NDUFA1 subunit family.</text>
</comment>
<accession>A0A7D9I6S1</accession>
<evidence type="ECO:0000256" key="14">
    <source>
        <dbReference type="ARBA" id="ARBA00033255"/>
    </source>
</evidence>
<protein>
    <recommendedName>
        <fullName evidence="4">NADH dehydrogenase [ubiquinone] 1 alpha subcomplex subunit 1</fullName>
    </recommendedName>
    <alternativeName>
        <fullName evidence="14">Complex I-MWFE</fullName>
    </alternativeName>
    <alternativeName>
        <fullName evidence="13">NADH-ubiquinone oxidoreductase MWFE subunit</fullName>
    </alternativeName>
</protein>
<evidence type="ECO:0000256" key="5">
    <source>
        <dbReference type="ARBA" id="ARBA00022448"/>
    </source>
</evidence>
<dbReference type="PANTHER" id="PTHR17098">
    <property type="entry name" value="NADH-UBIQUINONE OXIDOREDUCTASE MWFE SUBUNIT"/>
    <property type="match status" value="1"/>
</dbReference>
<proteinExistence type="inferred from homology"/>
<keyword evidence="10" id="KW-1133">Transmembrane helix</keyword>
<evidence type="ECO:0000313" key="16">
    <source>
        <dbReference type="Proteomes" id="UP001152795"/>
    </source>
</evidence>
<evidence type="ECO:0000256" key="13">
    <source>
        <dbReference type="ARBA" id="ARBA00029847"/>
    </source>
</evidence>
<evidence type="ECO:0000256" key="10">
    <source>
        <dbReference type="ARBA" id="ARBA00022989"/>
    </source>
</evidence>
<dbReference type="AlphaFoldDB" id="A0A7D9I6S1"/>
<keyword evidence="8" id="KW-0999">Mitochondrion inner membrane</keyword>
<evidence type="ECO:0000313" key="15">
    <source>
        <dbReference type="EMBL" id="CAB3997906.1"/>
    </source>
</evidence>
<evidence type="ECO:0000256" key="1">
    <source>
        <dbReference type="ARBA" id="ARBA00003195"/>
    </source>
</evidence>
<name>A0A7D9I6S1_PARCT</name>
<evidence type="ECO:0000256" key="8">
    <source>
        <dbReference type="ARBA" id="ARBA00022792"/>
    </source>
</evidence>
<evidence type="ECO:0000256" key="12">
    <source>
        <dbReference type="ARBA" id="ARBA00023136"/>
    </source>
</evidence>
<keyword evidence="16" id="KW-1185">Reference proteome</keyword>
<dbReference type="PANTHER" id="PTHR17098:SF2">
    <property type="entry name" value="NADH DEHYDROGENASE [UBIQUINONE] 1 ALPHA SUBCOMPLEX SUBUNIT 1"/>
    <property type="match status" value="1"/>
</dbReference>
<dbReference type="Pfam" id="PF15879">
    <property type="entry name" value="MWFE"/>
    <property type="match status" value="1"/>
</dbReference>
<keyword evidence="5" id="KW-0813">Transport</keyword>
<dbReference type="Proteomes" id="UP001152795">
    <property type="component" value="Unassembled WGS sequence"/>
</dbReference>
<keyword evidence="12" id="KW-0472">Membrane</keyword>
<keyword evidence="6" id="KW-0679">Respiratory chain</keyword>
<evidence type="ECO:0000256" key="2">
    <source>
        <dbReference type="ARBA" id="ARBA00004298"/>
    </source>
</evidence>
<evidence type="ECO:0000256" key="11">
    <source>
        <dbReference type="ARBA" id="ARBA00023128"/>
    </source>
</evidence>